<gene>
    <name evidence="1" type="ORF">VRU49_02135</name>
</gene>
<proteinExistence type="predicted"/>
<reference evidence="1 2" key="1">
    <citation type="submission" date="2024-01" db="EMBL/GenBank/DDBJ databases">
        <title>Pedobacter sp. nov., isolated from oil-contaminated soil.</title>
        <authorList>
            <person name="Le N.T.T."/>
        </authorList>
    </citation>
    <scope>NUCLEOTIDE SEQUENCE [LARGE SCALE GENOMIC DNA]</scope>
    <source>
        <strain evidence="1 2">VNH31</strain>
    </source>
</reference>
<organism evidence="1 2">
    <name type="scientific">Pedobacter flavus</name>
    <dbReference type="NCBI Taxonomy" id="3113906"/>
    <lineage>
        <taxon>Bacteria</taxon>
        <taxon>Pseudomonadati</taxon>
        <taxon>Bacteroidota</taxon>
        <taxon>Sphingobacteriia</taxon>
        <taxon>Sphingobacteriales</taxon>
        <taxon>Sphingobacteriaceae</taxon>
        <taxon>Pedobacter</taxon>
    </lineage>
</organism>
<keyword evidence="2" id="KW-1185">Reference proteome</keyword>
<accession>A0ABU7GYX1</accession>
<dbReference type="EMBL" id="JAZDQU010000001">
    <property type="protein sequence ID" value="MEE1884208.1"/>
    <property type="molecule type" value="Genomic_DNA"/>
</dbReference>
<evidence type="ECO:0008006" key="3">
    <source>
        <dbReference type="Google" id="ProtNLM"/>
    </source>
</evidence>
<protein>
    <recommendedName>
        <fullName evidence="3">Lipoprotein</fullName>
    </recommendedName>
</protein>
<dbReference type="Proteomes" id="UP001337681">
    <property type="component" value="Unassembled WGS sequence"/>
</dbReference>
<evidence type="ECO:0000313" key="2">
    <source>
        <dbReference type="Proteomes" id="UP001337681"/>
    </source>
</evidence>
<evidence type="ECO:0000313" key="1">
    <source>
        <dbReference type="EMBL" id="MEE1884208.1"/>
    </source>
</evidence>
<name>A0ABU7GYX1_9SPHI</name>
<dbReference type="RefSeq" id="WP_330145126.1">
    <property type="nucleotide sequence ID" value="NZ_JAZDQU010000001.1"/>
</dbReference>
<sequence>MNKNHFVSICLSAAVLLSACKKEKSGDDPSTSPSSNKELTILKSSEWKVLAKQSLQELESVHGGRRGTVSFTTQKPDELRWYTSHATAVNTSNHNELILNIRGEVTINKDLKSPSYGGAIKGFAGNDVWKINMGESASQVYAFKNDQMVDLAKNREGQMKYVRLQPATDGFLNNSETLGNNYVTHFEYASQKWKNNTFWGNNFISLRHNGKTYAIAFTRFTSANGMTIMMESDNRVVVQDPQIPSIQTVHYPMNTLKSVPGEYGVAIQASKYGDNVFVIFHSHTASNRYGVVKVNLSSLTVQTVQTPEHVVPPVNAASLILDNASLLEVDEAGNLYVVEIRSENMNAIYSIRKYAANGGNEVILKEQDLHPNTQIQGLKWFNGKLHAALINREDIPDGNPNDNSFKMMYHQQLISTK</sequence>
<comment type="caution">
    <text evidence="1">The sequence shown here is derived from an EMBL/GenBank/DDBJ whole genome shotgun (WGS) entry which is preliminary data.</text>
</comment>
<dbReference type="PROSITE" id="PS51257">
    <property type="entry name" value="PROKAR_LIPOPROTEIN"/>
    <property type="match status" value="1"/>
</dbReference>